<keyword evidence="6" id="KW-0156">Chromatin regulator</keyword>
<dbReference type="InterPro" id="IPR048560">
    <property type="entry name" value="KDM6A_B-like_GATAL"/>
</dbReference>
<dbReference type="Gene3D" id="1.20.58.1370">
    <property type="match status" value="1"/>
</dbReference>
<reference evidence="15" key="1">
    <citation type="submission" date="2010-08" db="EMBL/GenBank/DDBJ databases">
        <authorList>
            <consortium name="Caenorhabditis japonica Sequencing Consortium"/>
            <person name="Wilson R.K."/>
        </authorList>
    </citation>
    <scope>NUCLEOTIDE SEQUENCE [LARGE SCALE GENOMIC DNA]</scope>
    <source>
        <strain evidence="15">DF5081</strain>
    </source>
</reference>
<evidence type="ECO:0000256" key="8">
    <source>
        <dbReference type="ARBA" id="ARBA00023002"/>
    </source>
</evidence>
<evidence type="ECO:0000256" key="10">
    <source>
        <dbReference type="ARBA" id="ARBA00023242"/>
    </source>
</evidence>
<dbReference type="InterPro" id="IPR003347">
    <property type="entry name" value="JmjC_dom"/>
</dbReference>
<dbReference type="Pfam" id="PF21326">
    <property type="entry name" value="KDM6_GATAL"/>
    <property type="match status" value="1"/>
</dbReference>
<dbReference type="SMART" id="SM00558">
    <property type="entry name" value="JmjC"/>
    <property type="match status" value="1"/>
</dbReference>
<dbReference type="Gene3D" id="2.60.120.650">
    <property type="entry name" value="Cupin"/>
    <property type="match status" value="1"/>
</dbReference>
<keyword evidence="12" id="KW-0802">TPR repeat</keyword>
<dbReference type="SUPFAM" id="SSF48452">
    <property type="entry name" value="TPR-like"/>
    <property type="match status" value="1"/>
</dbReference>
<dbReference type="GO" id="GO:0031490">
    <property type="term" value="F:chromatin DNA binding"/>
    <property type="evidence" value="ECO:0007669"/>
    <property type="project" value="TreeGrafter"/>
</dbReference>
<dbReference type="InterPro" id="IPR051630">
    <property type="entry name" value="Corepressor-Demethylase"/>
</dbReference>
<evidence type="ECO:0000256" key="11">
    <source>
        <dbReference type="ARBA" id="ARBA00034483"/>
    </source>
</evidence>
<protein>
    <recommendedName>
        <fullName evidence="13">JmjC domain-containing protein</fullName>
    </recommendedName>
</protein>
<evidence type="ECO:0000256" key="4">
    <source>
        <dbReference type="ARBA" id="ARBA00022723"/>
    </source>
</evidence>
<feature type="domain" description="JmjC" evidence="13">
    <location>
        <begin position="833"/>
        <end position="996"/>
    </location>
</feature>
<dbReference type="Pfam" id="PF21322">
    <property type="entry name" value="KDM6_C-hel"/>
    <property type="match status" value="1"/>
</dbReference>
<sequence length="1139" mass="131648">MNSITLLTPPMDETPPVPEERKPGYFKQWQELPPLTIAEQERIRHISALSFDEYFAPNPAEINYETQRFLAKMRQYLDRYVNEMKDIYKQHKFKTIERRIFYGLAKQCTVVLMANDWTGALEIYQNVLAYDPDLFARDPNMYYGLGLVYLHFKQWKLAIEAFQRLLYSFPTGKIALEAKVRLGVCYMEVEDYPRCLNLFTTAVTDFEDSRFMPKFIIRYNIALSHENSDEIERAESEYQKLLADIENWLKPGIMDEYTYEQMRKVKGAIYRQLGWISYRRSYKSETDRSEHLQKASKNLIIAQEHDPKDGQSYYYLGRVYGESEASTFKAHEAFVNYRQSIDKAEQNADTWCSIGALYQRQNQPMDALQAFICSIELNCAHSAAWTDLGELYERNAQFHDALECFKNALKHDPVAPEPIKARVQFLEKELGGSVPSRPQNHTITSTFEREVPSLKDAYEQPIPLELRNRQDDAYALKEARYDNAMWDLWVEFKSMQLDKPEGVEWSVPAPRLMENLEVEVLNLLKANESALVKAEREVLECLETNDAIQKANIIEVVIPEAAREMPRVTGEMIQTLHDHGHLLESPRCYTFPFLPRIVYTDLPNNFSLLSELYVSLDISAQEIIQMGAKRCQGSTYIPVFEEYAKLPEPPAGPEKPAATEEEIKVAFERNERHPLVMKTSILTVDSRKEAHCVELQRYLDASTISCIRGLTGCLRLDLSLFSTKQVVETAGNQEVEVRTQYHLPPETNCNHASEQVWKCISEQTFTTIDRYAQYQSESFKHTLKLEVEKMRKSTAQRGPSPKRMKFYKRSASPPKVLKNIKFGTKIDLSDDTKWKAQINELSKLPAFCRLIAGSNMLSHLGHQVIGMNTIQLDMKVPGSRTTAHQESNFMASVNINIGPGDCEWFAVPYDYWSKMEKLCEQQGIDFLVDSYWPVMDDLLDAGIPVHRFTQKAGDMVYVSGGAIHWVQATGWCNNISWNVAPLNYQQLNMSILSYEYNKMRRFKSKVPIQLMCWQVAKNVRFTNQLLYNTCKGVLIRSLAFLKMVNDWLLAQKKVIKLHPRASGEQSHFCMTCEAEVFSILFVKEMAGKFNVFCVYCAKTQPLDEFIALQQFPFPDLFTIFENMKYVPVPINNNKMNFTA</sequence>
<keyword evidence="5" id="KW-0862">Zinc</keyword>
<organism evidence="14 15">
    <name type="scientific">Caenorhabditis japonica</name>
    <dbReference type="NCBI Taxonomy" id="281687"/>
    <lineage>
        <taxon>Eukaryota</taxon>
        <taxon>Metazoa</taxon>
        <taxon>Ecdysozoa</taxon>
        <taxon>Nematoda</taxon>
        <taxon>Chromadorea</taxon>
        <taxon>Rhabditida</taxon>
        <taxon>Rhabditina</taxon>
        <taxon>Rhabditomorpha</taxon>
        <taxon>Rhabditoidea</taxon>
        <taxon>Rhabditidae</taxon>
        <taxon>Peloderinae</taxon>
        <taxon>Caenorhabditis</taxon>
    </lineage>
</organism>
<dbReference type="PROSITE" id="PS50293">
    <property type="entry name" value="TPR_REGION"/>
    <property type="match status" value="1"/>
</dbReference>
<accession>A0A8R1DX49</accession>
<dbReference type="AlphaFoldDB" id="A0A8R1DX49"/>
<proteinExistence type="inferred from homology"/>
<dbReference type="FunFam" id="2.60.120.650:FF:000068">
    <property type="entry name" value="UTX (Ubiquitously transcribed TPR on X) homolog"/>
    <property type="match status" value="1"/>
</dbReference>
<dbReference type="SUPFAM" id="SSF51197">
    <property type="entry name" value="Clavaminate synthase-like"/>
    <property type="match status" value="1"/>
</dbReference>
<dbReference type="Proteomes" id="UP000005237">
    <property type="component" value="Unassembled WGS sequence"/>
</dbReference>
<feature type="repeat" description="TPR" evidence="12">
    <location>
        <begin position="382"/>
        <end position="415"/>
    </location>
</feature>
<dbReference type="GO" id="GO:0010468">
    <property type="term" value="P:regulation of gene expression"/>
    <property type="evidence" value="ECO:0007669"/>
    <property type="project" value="TreeGrafter"/>
</dbReference>
<dbReference type="InterPro" id="IPR019734">
    <property type="entry name" value="TPR_rpt"/>
</dbReference>
<evidence type="ECO:0000256" key="3">
    <source>
        <dbReference type="ARBA" id="ARBA00022553"/>
    </source>
</evidence>
<evidence type="ECO:0000256" key="12">
    <source>
        <dbReference type="PROSITE-ProRule" id="PRU00339"/>
    </source>
</evidence>
<keyword evidence="10" id="KW-0539">Nucleus</keyword>
<name>A0A8R1DX49_CAEJA</name>
<dbReference type="Gene3D" id="1.25.40.10">
    <property type="entry name" value="Tetratricopeptide repeat domain"/>
    <property type="match status" value="2"/>
</dbReference>
<keyword evidence="7" id="KW-0223">Dioxygenase</keyword>
<evidence type="ECO:0000313" key="15">
    <source>
        <dbReference type="Proteomes" id="UP000005237"/>
    </source>
</evidence>
<evidence type="ECO:0000256" key="1">
    <source>
        <dbReference type="ARBA" id="ARBA00001954"/>
    </source>
</evidence>
<keyword evidence="4" id="KW-0479">Metal-binding</keyword>
<dbReference type="Pfam" id="PF13432">
    <property type="entry name" value="TPR_16"/>
    <property type="match status" value="1"/>
</dbReference>
<evidence type="ECO:0000256" key="5">
    <source>
        <dbReference type="ARBA" id="ARBA00022833"/>
    </source>
</evidence>
<dbReference type="PANTHER" id="PTHR14017:SF1">
    <property type="entry name" value="LD02225P"/>
    <property type="match status" value="1"/>
</dbReference>
<dbReference type="FunFam" id="1.25.40.10:FF:003525">
    <property type="entry name" value="UTX (Ubiquitously transcribed TPR on X) homolog"/>
    <property type="match status" value="1"/>
</dbReference>
<feature type="repeat" description="TPR" evidence="12">
    <location>
        <begin position="139"/>
        <end position="172"/>
    </location>
</feature>
<keyword evidence="15" id="KW-1185">Reference proteome</keyword>
<dbReference type="GO" id="GO:0044666">
    <property type="term" value="C:MLL3/4 complex"/>
    <property type="evidence" value="ECO:0007669"/>
    <property type="project" value="EnsemblMetazoa"/>
</dbReference>
<keyword evidence="9" id="KW-0408">Iron</keyword>
<dbReference type="PANTHER" id="PTHR14017">
    <property type="entry name" value="LYSINE-SPECIFIC DEMETHYLASE"/>
    <property type="match status" value="1"/>
</dbReference>
<dbReference type="Pfam" id="PF02373">
    <property type="entry name" value="JmjC"/>
    <property type="match status" value="1"/>
</dbReference>
<dbReference type="GO" id="GO:0046872">
    <property type="term" value="F:metal ion binding"/>
    <property type="evidence" value="ECO:0007669"/>
    <property type="project" value="UniProtKB-KW"/>
</dbReference>
<dbReference type="GO" id="GO:0012501">
    <property type="term" value="P:programmed cell death"/>
    <property type="evidence" value="ECO:0007669"/>
    <property type="project" value="EnsemblMetazoa"/>
</dbReference>
<dbReference type="InterPro" id="IPR048562">
    <property type="entry name" value="KDM6A_B-like_C-hel"/>
</dbReference>
<keyword evidence="8" id="KW-0560">Oxidoreductase</keyword>
<dbReference type="PROSITE" id="PS50005">
    <property type="entry name" value="TPR"/>
    <property type="match status" value="2"/>
</dbReference>
<keyword evidence="3" id="KW-0597">Phosphoprotein</keyword>
<dbReference type="GO" id="GO:0000978">
    <property type="term" value="F:RNA polymerase II cis-regulatory region sequence-specific DNA binding"/>
    <property type="evidence" value="ECO:0007669"/>
    <property type="project" value="TreeGrafter"/>
</dbReference>
<dbReference type="InterPro" id="IPR011990">
    <property type="entry name" value="TPR-like_helical_dom_sf"/>
</dbReference>
<dbReference type="GO" id="GO:0071558">
    <property type="term" value="F:histone H3K27me2/H3K27me3 demethylase activity"/>
    <property type="evidence" value="ECO:0007669"/>
    <property type="project" value="TreeGrafter"/>
</dbReference>
<comment type="subcellular location">
    <subcellularLocation>
        <location evidence="2">Nucleus</location>
    </subcellularLocation>
</comment>
<evidence type="ECO:0000259" key="13">
    <source>
        <dbReference type="PROSITE" id="PS51184"/>
    </source>
</evidence>
<reference evidence="14" key="2">
    <citation type="submission" date="2022-06" db="UniProtKB">
        <authorList>
            <consortium name="EnsemblMetazoa"/>
        </authorList>
    </citation>
    <scope>IDENTIFICATION</scope>
    <source>
        <strain evidence="14">DF5081</strain>
    </source>
</reference>
<dbReference type="PROSITE" id="PS51184">
    <property type="entry name" value="JMJC"/>
    <property type="match status" value="1"/>
</dbReference>
<evidence type="ECO:0000256" key="7">
    <source>
        <dbReference type="ARBA" id="ARBA00022964"/>
    </source>
</evidence>
<comment type="cofactor">
    <cofactor evidence="1">
        <name>Fe(2+)</name>
        <dbReference type="ChEBI" id="CHEBI:29033"/>
    </cofactor>
</comment>
<evidence type="ECO:0000256" key="9">
    <source>
        <dbReference type="ARBA" id="ARBA00023004"/>
    </source>
</evidence>
<comment type="similarity">
    <text evidence="11">Belongs to the UTX family.</text>
</comment>
<dbReference type="InterPro" id="IPR046941">
    <property type="entry name" value="KDM6_GATAL_sf"/>
</dbReference>
<evidence type="ECO:0000256" key="6">
    <source>
        <dbReference type="ARBA" id="ARBA00022853"/>
    </source>
</evidence>
<dbReference type="EnsemblMetazoa" id="CJA14814a.1">
    <property type="protein sequence ID" value="CJA14814a.1"/>
    <property type="gene ID" value="WBGene00134018"/>
</dbReference>
<dbReference type="Gene3D" id="2.10.110.20">
    <property type="match status" value="1"/>
</dbReference>
<dbReference type="SMART" id="SM00028">
    <property type="entry name" value="TPR"/>
    <property type="match status" value="6"/>
</dbReference>
<evidence type="ECO:0000256" key="2">
    <source>
        <dbReference type="ARBA" id="ARBA00004123"/>
    </source>
</evidence>
<dbReference type="GO" id="GO:0001708">
    <property type="term" value="P:cell fate specification"/>
    <property type="evidence" value="ECO:0007669"/>
    <property type="project" value="EnsemblMetazoa"/>
</dbReference>
<evidence type="ECO:0000313" key="14">
    <source>
        <dbReference type="EnsemblMetazoa" id="CJA14814a.1"/>
    </source>
</evidence>